<dbReference type="AlphaFoldDB" id="A0A3D9CUQ9"/>
<keyword evidence="2" id="KW-1185">Reference proteome</keyword>
<evidence type="ECO:0000313" key="1">
    <source>
        <dbReference type="EMBL" id="REC69492.1"/>
    </source>
</evidence>
<sequence>MFLKIKNKFVNYNLLGKTKKQVYERMERKPDQMEDDLWSYIVDTSWMVQKTTLHIEFEDDRAVYLSVKVTYKWR</sequence>
<gene>
    <name evidence="1" type="ORF">DRF59_01110</name>
</gene>
<dbReference type="RefSeq" id="WP_115956451.1">
    <property type="nucleotide sequence ID" value="NZ_QNUE01000001.1"/>
</dbReference>
<organism evidence="1 2">
    <name type="scientific">Chryseobacterium flavum</name>
    <dbReference type="NCBI Taxonomy" id="415851"/>
    <lineage>
        <taxon>Bacteria</taxon>
        <taxon>Pseudomonadati</taxon>
        <taxon>Bacteroidota</taxon>
        <taxon>Flavobacteriia</taxon>
        <taxon>Flavobacteriales</taxon>
        <taxon>Weeksellaceae</taxon>
        <taxon>Chryseobacterium group</taxon>
        <taxon>Chryseobacterium</taxon>
    </lineage>
</organism>
<dbReference type="Proteomes" id="UP000256769">
    <property type="component" value="Unassembled WGS sequence"/>
</dbReference>
<dbReference type="EMBL" id="QNUE01000001">
    <property type="protein sequence ID" value="REC69492.1"/>
    <property type="molecule type" value="Genomic_DNA"/>
</dbReference>
<reference evidence="1 2" key="1">
    <citation type="journal article" date="2007" name="Int. J. Syst. Evol. Microbiol.">
        <title>Chryseobacterium flavum sp. nov., isolated from polluted soil.</title>
        <authorList>
            <person name="Zhou Y."/>
            <person name="Dong J."/>
            <person name="Wang X."/>
            <person name="Huang X."/>
            <person name="Zhang K.Y."/>
            <person name="Zhang Y.Q."/>
            <person name="Guo Y.F."/>
            <person name="Lai R."/>
            <person name="Li W.J."/>
        </authorList>
    </citation>
    <scope>NUCLEOTIDE SEQUENCE [LARGE SCALE GENOMIC DNA]</scope>
    <source>
        <strain evidence="1 2">KCTC 12877</strain>
    </source>
</reference>
<protein>
    <recommendedName>
        <fullName evidence="3">Outer membrane protein assembly factor BamE</fullName>
    </recommendedName>
</protein>
<evidence type="ECO:0008006" key="3">
    <source>
        <dbReference type="Google" id="ProtNLM"/>
    </source>
</evidence>
<proteinExistence type="predicted"/>
<accession>A0A3D9CUQ9</accession>
<name>A0A3D9CUQ9_9FLAO</name>
<evidence type="ECO:0000313" key="2">
    <source>
        <dbReference type="Proteomes" id="UP000256769"/>
    </source>
</evidence>
<comment type="caution">
    <text evidence="1">The sequence shown here is derived from an EMBL/GenBank/DDBJ whole genome shotgun (WGS) entry which is preliminary data.</text>
</comment>